<reference evidence="4" key="1">
    <citation type="submission" date="2021-07" db="EMBL/GenBank/DDBJ databases">
        <authorList>
            <person name="Branca A.L. A."/>
        </authorList>
    </citation>
    <scope>NUCLEOTIDE SEQUENCE</scope>
</reference>
<evidence type="ECO:0000256" key="2">
    <source>
        <dbReference type="ARBA" id="ARBA00038334"/>
    </source>
</evidence>
<dbReference type="OrthoDB" id="408373at2759"/>
<evidence type="ECO:0000256" key="1">
    <source>
        <dbReference type="ARBA" id="ARBA00022801"/>
    </source>
</evidence>
<dbReference type="Pfam" id="PF00561">
    <property type="entry name" value="Abhydrolase_1"/>
    <property type="match status" value="1"/>
</dbReference>
<dbReference type="InterPro" id="IPR029058">
    <property type="entry name" value="AB_hydrolase_fold"/>
</dbReference>
<comment type="caution">
    <text evidence="4">The sequence shown here is derived from an EMBL/GenBank/DDBJ whole genome shotgun (WGS) entry which is preliminary data.</text>
</comment>
<dbReference type="PANTHER" id="PTHR43329">
    <property type="entry name" value="EPOXIDE HYDROLASE"/>
    <property type="match status" value="1"/>
</dbReference>
<gene>
    <name evidence="4" type="ORF">POLS_LOCUS1326</name>
</gene>
<organism evidence="4 5">
    <name type="scientific">Penicillium olsonii</name>
    <dbReference type="NCBI Taxonomy" id="99116"/>
    <lineage>
        <taxon>Eukaryota</taxon>
        <taxon>Fungi</taxon>
        <taxon>Dikarya</taxon>
        <taxon>Ascomycota</taxon>
        <taxon>Pezizomycotina</taxon>
        <taxon>Eurotiomycetes</taxon>
        <taxon>Eurotiomycetidae</taxon>
        <taxon>Eurotiales</taxon>
        <taxon>Aspergillaceae</taxon>
        <taxon>Penicillium</taxon>
    </lineage>
</organism>
<dbReference type="Proteomes" id="UP001153618">
    <property type="component" value="Unassembled WGS sequence"/>
</dbReference>
<dbReference type="InterPro" id="IPR000073">
    <property type="entry name" value="AB_hydrolase_1"/>
</dbReference>
<proteinExistence type="inferred from homology"/>
<accession>A0A9W4MMX5</accession>
<dbReference type="GO" id="GO:0072330">
    <property type="term" value="P:monocarboxylic acid biosynthetic process"/>
    <property type="evidence" value="ECO:0007669"/>
    <property type="project" value="UniProtKB-ARBA"/>
</dbReference>
<dbReference type="AlphaFoldDB" id="A0A9W4MMX5"/>
<keyword evidence="1" id="KW-0378">Hydrolase</keyword>
<evidence type="ECO:0000259" key="3">
    <source>
        <dbReference type="Pfam" id="PF00561"/>
    </source>
</evidence>
<dbReference type="SUPFAM" id="SSF53474">
    <property type="entry name" value="alpha/beta-Hydrolases"/>
    <property type="match status" value="1"/>
</dbReference>
<keyword evidence="5" id="KW-1185">Reference proteome</keyword>
<dbReference type="Gene3D" id="3.40.50.1820">
    <property type="entry name" value="alpha/beta hydrolase"/>
    <property type="match status" value="1"/>
</dbReference>
<evidence type="ECO:0000313" key="5">
    <source>
        <dbReference type="Proteomes" id="UP001153618"/>
    </source>
</evidence>
<dbReference type="InterPro" id="IPR000639">
    <property type="entry name" value="Epox_hydrolase-like"/>
</dbReference>
<sequence length="392" mass="42712">MNLPPLPLPQGVTSRYIPTRDLTFHILESGHDSKTTKPLIILLHGFPEIAYSWRRVLPQLAQAGYHVVAPDQRGFGRTTGWDNRSYEQVDLATFSLSSLVRDIVLLVHALGYQSVACVAGHDCGAVSAAMCALMRPDFFRSVALMSHPFNGSPEIPLGVGGAVGGGTEGSAGDVHAALEALGRKHYKWYYSTAAAGPEMSNLTPEEMRRFLRGYFHLKSGSWAGNRPHALGEWAAEDLVKLPGYYIMPIGETMPATVAIDMATESSGEASKSWLPDDELAVYAGEYGRTGFQGGLNWYRVRTAAGGKYTRDFEVFAGKKLEPPCAFVSGKLDWGNYQEPGAIEKMKNGVSCADLRILRLVDGVGHWTPQESPNEVSRAILDLIGGLREEIVI</sequence>
<dbReference type="PRINTS" id="PR00412">
    <property type="entry name" value="EPOXHYDRLASE"/>
</dbReference>
<dbReference type="GO" id="GO:0016787">
    <property type="term" value="F:hydrolase activity"/>
    <property type="evidence" value="ECO:0007669"/>
    <property type="project" value="UniProtKB-KW"/>
</dbReference>
<protein>
    <recommendedName>
        <fullName evidence="3">AB hydrolase-1 domain-containing protein</fullName>
    </recommendedName>
</protein>
<feature type="domain" description="AB hydrolase-1" evidence="3">
    <location>
        <begin position="38"/>
        <end position="177"/>
    </location>
</feature>
<comment type="similarity">
    <text evidence="2">Belongs to the AB hydrolase superfamily. Epoxide hydrolase family.</text>
</comment>
<dbReference type="GO" id="GO:0017000">
    <property type="term" value="P:antibiotic biosynthetic process"/>
    <property type="evidence" value="ECO:0007669"/>
    <property type="project" value="UniProtKB-ARBA"/>
</dbReference>
<evidence type="ECO:0000313" key="4">
    <source>
        <dbReference type="EMBL" id="CAG7981923.1"/>
    </source>
</evidence>
<name>A0A9W4MMX5_PENOL</name>
<dbReference type="EMBL" id="CAJVOS010000010">
    <property type="protein sequence ID" value="CAG7981923.1"/>
    <property type="molecule type" value="Genomic_DNA"/>
</dbReference>